<dbReference type="STRING" id="188477.A0A3S1HHL6"/>
<dbReference type="PROSITE" id="PS00028">
    <property type="entry name" value="ZINC_FINGER_C2H2_1"/>
    <property type="match status" value="10"/>
</dbReference>
<keyword evidence="14" id="KW-1185">Reference proteome</keyword>
<dbReference type="GO" id="GO:0000978">
    <property type="term" value="F:RNA polymerase II cis-regulatory region sequence-specific DNA binding"/>
    <property type="evidence" value="ECO:0007669"/>
    <property type="project" value="TreeGrafter"/>
</dbReference>
<keyword evidence="5" id="KW-0862">Zinc</keyword>
<dbReference type="SMART" id="SM00355">
    <property type="entry name" value="ZnF_C2H2"/>
    <property type="match status" value="15"/>
</dbReference>
<dbReference type="PANTHER" id="PTHR24384">
    <property type="entry name" value="FINGER PUTATIVE TRANSCRIPTION FACTOR FAMILY-RELATED"/>
    <property type="match status" value="1"/>
</dbReference>
<evidence type="ECO:0000256" key="11">
    <source>
        <dbReference type="SAM" id="MobiDB-lite"/>
    </source>
</evidence>
<feature type="domain" description="C2H2-type" evidence="12">
    <location>
        <begin position="693"/>
        <end position="720"/>
    </location>
</feature>
<feature type="region of interest" description="Disordered" evidence="11">
    <location>
        <begin position="827"/>
        <end position="846"/>
    </location>
</feature>
<organism evidence="13 14">
    <name type="scientific">Elysia chlorotica</name>
    <name type="common">Eastern emerald elysia</name>
    <name type="synonym">Sea slug</name>
    <dbReference type="NCBI Taxonomy" id="188477"/>
    <lineage>
        <taxon>Eukaryota</taxon>
        <taxon>Metazoa</taxon>
        <taxon>Spiralia</taxon>
        <taxon>Lophotrochozoa</taxon>
        <taxon>Mollusca</taxon>
        <taxon>Gastropoda</taxon>
        <taxon>Heterobranchia</taxon>
        <taxon>Euthyneura</taxon>
        <taxon>Panpulmonata</taxon>
        <taxon>Sacoglossa</taxon>
        <taxon>Placobranchoidea</taxon>
        <taxon>Plakobranchidae</taxon>
        <taxon>Elysia</taxon>
    </lineage>
</organism>
<dbReference type="Proteomes" id="UP000271974">
    <property type="component" value="Unassembled WGS sequence"/>
</dbReference>
<dbReference type="Pfam" id="PF00096">
    <property type="entry name" value="zf-C2H2"/>
    <property type="match status" value="3"/>
</dbReference>
<dbReference type="GO" id="GO:0008270">
    <property type="term" value="F:zinc ion binding"/>
    <property type="evidence" value="ECO:0007669"/>
    <property type="project" value="UniProtKB-KW"/>
</dbReference>
<evidence type="ECO:0000256" key="9">
    <source>
        <dbReference type="ARBA" id="ARBA00023242"/>
    </source>
</evidence>
<feature type="domain" description="C2H2-type" evidence="12">
    <location>
        <begin position="579"/>
        <end position="607"/>
    </location>
</feature>
<dbReference type="InterPro" id="IPR050752">
    <property type="entry name" value="C2H2-ZF_domain"/>
</dbReference>
<feature type="domain" description="C2H2-type" evidence="12">
    <location>
        <begin position="523"/>
        <end position="550"/>
    </location>
</feature>
<evidence type="ECO:0000313" key="13">
    <source>
        <dbReference type="EMBL" id="RUS79520.1"/>
    </source>
</evidence>
<evidence type="ECO:0000256" key="2">
    <source>
        <dbReference type="ARBA" id="ARBA00022723"/>
    </source>
</evidence>
<dbReference type="GO" id="GO:0000981">
    <property type="term" value="F:DNA-binding transcription factor activity, RNA polymerase II-specific"/>
    <property type="evidence" value="ECO:0007669"/>
    <property type="project" value="TreeGrafter"/>
</dbReference>
<accession>A0A3S1HHL6</accession>
<evidence type="ECO:0000256" key="8">
    <source>
        <dbReference type="ARBA" id="ARBA00023163"/>
    </source>
</evidence>
<proteinExistence type="predicted"/>
<feature type="domain" description="C2H2-type" evidence="12">
    <location>
        <begin position="551"/>
        <end position="578"/>
    </location>
</feature>
<keyword evidence="4 10" id="KW-0863">Zinc-finger</keyword>
<evidence type="ECO:0000313" key="14">
    <source>
        <dbReference type="Proteomes" id="UP000271974"/>
    </source>
</evidence>
<keyword evidence="2" id="KW-0479">Metal-binding</keyword>
<dbReference type="FunFam" id="3.30.160.60:FF:000448">
    <property type="entry name" value="RE1-silencing transcription factor A"/>
    <property type="match status" value="1"/>
</dbReference>
<evidence type="ECO:0000259" key="12">
    <source>
        <dbReference type="PROSITE" id="PS50157"/>
    </source>
</evidence>
<feature type="region of interest" description="Disordered" evidence="11">
    <location>
        <begin position="801"/>
        <end position="822"/>
    </location>
</feature>
<dbReference type="OrthoDB" id="6038757at2759"/>
<feature type="compositionally biased region" description="Polar residues" evidence="11">
    <location>
        <begin position="812"/>
        <end position="822"/>
    </location>
</feature>
<evidence type="ECO:0000256" key="7">
    <source>
        <dbReference type="ARBA" id="ARBA00023125"/>
    </source>
</evidence>
<dbReference type="FunFam" id="3.30.160.60:FF:000446">
    <property type="entry name" value="Zinc finger protein"/>
    <property type="match status" value="1"/>
</dbReference>
<keyword evidence="9" id="KW-0539">Nucleus</keyword>
<evidence type="ECO:0000256" key="4">
    <source>
        <dbReference type="ARBA" id="ARBA00022771"/>
    </source>
</evidence>
<dbReference type="EMBL" id="RQTK01000446">
    <property type="protein sequence ID" value="RUS79520.1"/>
    <property type="molecule type" value="Genomic_DNA"/>
</dbReference>
<evidence type="ECO:0000256" key="5">
    <source>
        <dbReference type="ARBA" id="ARBA00022833"/>
    </source>
</evidence>
<feature type="domain" description="C2H2-type" evidence="12">
    <location>
        <begin position="665"/>
        <end position="692"/>
    </location>
</feature>
<dbReference type="PROSITE" id="PS50157">
    <property type="entry name" value="ZINC_FINGER_C2H2_2"/>
    <property type="match status" value="11"/>
</dbReference>
<feature type="domain" description="C2H2-type" evidence="12">
    <location>
        <begin position="721"/>
        <end position="749"/>
    </location>
</feature>
<keyword evidence="8" id="KW-0804">Transcription</keyword>
<protein>
    <recommendedName>
        <fullName evidence="12">C2H2-type domain-containing protein</fullName>
    </recommendedName>
</protein>
<comment type="subcellular location">
    <subcellularLocation>
        <location evidence="1">Nucleus</location>
    </subcellularLocation>
</comment>
<keyword evidence="3" id="KW-0677">Repeat</keyword>
<feature type="domain" description="C2H2-type" evidence="12">
    <location>
        <begin position="608"/>
        <end position="636"/>
    </location>
</feature>
<keyword evidence="7" id="KW-0238">DNA-binding</keyword>
<feature type="domain" description="C2H2-type" evidence="12">
    <location>
        <begin position="778"/>
        <end position="806"/>
    </location>
</feature>
<feature type="domain" description="C2H2-type" evidence="12">
    <location>
        <begin position="398"/>
        <end position="425"/>
    </location>
</feature>
<gene>
    <name evidence="13" type="ORF">EGW08_012718</name>
</gene>
<feature type="domain" description="C2H2-type" evidence="12">
    <location>
        <begin position="750"/>
        <end position="777"/>
    </location>
</feature>
<evidence type="ECO:0000256" key="3">
    <source>
        <dbReference type="ARBA" id="ARBA00022737"/>
    </source>
</evidence>
<feature type="domain" description="C2H2-type" evidence="12">
    <location>
        <begin position="465"/>
        <end position="494"/>
    </location>
</feature>
<name>A0A3S1HHL6_ELYCH</name>
<dbReference type="PANTHER" id="PTHR24384:SF189">
    <property type="entry name" value="C2H2-TYPE DOMAIN-CONTAINING PROTEIN-RELATED"/>
    <property type="match status" value="1"/>
</dbReference>
<dbReference type="Gene3D" id="3.30.160.60">
    <property type="entry name" value="Classic Zinc Finger"/>
    <property type="match status" value="8"/>
</dbReference>
<dbReference type="GO" id="GO:0005634">
    <property type="term" value="C:nucleus"/>
    <property type="evidence" value="ECO:0007669"/>
    <property type="project" value="UniProtKB-SubCell"/>
</dbReference>
<evidence type="ECO:0000256" key="10">
    <source>
        <dbReference type="PROSITE-ProRule" id="PRU00042"/>
    </source>
</evidence>
<dbReference type="InterPro" id="IPR013087">
    <property type="entry name" value="Znf_C2H2_type"/>
</dbReference>
<keyword evidence="6" id="KW-0805">Transcription regulation</keyword>
<evidence type="ECO:0000256" key="1">
    <source>
        <dbReference type="ARBA" id="ARBA00004123"/>
    </source>
</evidence>
<reference evidence="13 14" key="1">
    <citation type="submission" date="2019-01" db="EMBL/GenBank/DDBJ databases">
        <title>A draft genome assembly of the solar-powered sea slug Elysia chlorotica.</title>
        <authorList>
            <person name="Cai H."/>
            <person name="Li Q."/>
            <person name="Fang X."/>
            <person name="Li J."/>
            <person name="Curtis N.E."/>
            <person name="Altenburger A."/>
            <person name="Shibata T."/>
            <person name="Feng M."/>
            <person name="Maeda T."/>
            <person name="Schwartz J.A."/>
            <person name="Shigenobu S."/>
            <person name="Lundholm N."/>
            <person name="Nishiyama T."/>
            <person name="Yang H."/>
            <person name="Hasebe M."/>
            <person name="Li S."/>
            <person name="Pierce S.K."/>
            <person name="Wang J."/>
        </authorList>
    </citation>
    <scope>NUCLEOTIDE SEQUENCE [LARGE SCALE GENOMIC DNA]</scope>
    <source>
        <strain evidence="13">EC2010</strain>
        <tissue evidence="13">Whole organism of an adult</tissue>
    </source>
</reference>
<dbReference type="AlphaFoldDB" id="A0A3S1HHL6"/>
<sequence>MASSEEDVPQYLIEIQDSAEGTNQEEMMVILDLDGQEMPESVTQAILQLAQSSSQPISQVRVSRASKNTTATLPPNVVKTEFGTVNDDGNVSSIKLKKNELQQEQDEILSPRAENYTQNIFLPCEGNIQGDIFPSSSETQILLPADEGIIQQHLLPTSETDDHVSVITEQPTSPVLAKMEEEVLQEEKNEFDASVTCLNSETRIIVKDLIHLEEFRTGKQRHSVCALNGSSHTEMDMPVTDLVTVYPQSIVNGGDEHNNQTVSHAISQEKCLITKKNLLTCVSNETFSTESSISVTEDSESKSKAVAFGSPGCDKGSTNTLFKKNNTDIKSGCVTEREQFYPTAKPSEVHLTNFDTRNVSTTPQGLQKISCTFCSYHCDNDIEMGRHLKVSHNDRHPFKCFICKKAFAIELSYKIHLLSHGDMTPVKKHNKPKTVIACPYCLESFTTTRRVLRHVCEVHPKLHVYFCNECKISFKSKLELKEHTVSSVHQDKIRKVTRCPICKVSCIRLTKHMTTKHPNYHPFLCDMCGFSCKTYTKIKIHQLTHISQKPFQCPHCHKFFKSKVSWSRHVKNHGSEKRFSCNQCSFRSNDSYEFKRHVQRVHSKNKYYDCKFCNLSFVKAYDLKLHAMSEHNSKHTQFCCYCNFSCETRAQMKQHRITHTGQNHYVCDKCGFGTAIKAHLERHQATHTDLKPFKCPECDYSCREKVNLKKHMVTHRPEKPFACPMCPHRCKLRSLLNSHIRIVHSSLRPFSCNVCNYTCKTASNLKKHQWIHQGYKPYACRFCPYITRETNKLRRHERFKHKAQMEEEKSLPPNQEVTKSSENALVTAKEEQQRKTSEQENSKLRDNGFAKGVLRLTAEPANEEDMSSTFFSSRVSFARLQENLSGTESLAFSTNPSQHQTQRFIIQFSE</sequence>
<evidence type="ECO:0000256" key="6">
    <source>
        <dbReference type="ARBA" id="ARBA00023015"/>
    </source>
</evidence>
<feature type="compositionally biased region" description="Basic and acidic residues" evidence="11">
    <location>
        <begin position="828"/>
        <end position="846"/>
    </location>
</feature>
<comment type="caution">
    <text evidence="13">The sequence shown here is derived from an EMBL/GenBank/DDBJ whole genome shotgun (WGS) entry which is preliminary data.</text>
</comment>
<dbReference type="InterPro" id="IPR036236">
    <property type="entry name" value="Znf_C2H2_sf"/>
</dbReference>
<dbReference type="SUPFAM" id="SSF57667">
    <property type="entry name" value="beta-beta-alpha zinc fingers"/>
    <property type="match status" value="8"/>
</dbReference>